<gene>
    <name evidence="1" type="ORF">LTSEWAN_6458</name>
</gene>
<dbReference type="AlphaFoldDB" id="G5SKU1"/>
<organism evidence="1 2">
    <name type="scientific">Salmonella enterica subsp. enterica serovar Wandsworth str. A4-580</name>
    <dbReference type="NCBI Taxonomy" id="913086"/>
    <lineage>
        <taxon>Bacteria</taxon>
        <taxon>Pseudomonadati</taxon>
        <taxon>Pseudomonadota</taxon>
        <taxon>Gammaproteobacteria</taxon>
        <taxon>Enterobacterales</taxon>
        <taxon>Enterobacteriaceae</taxon>
        <taxon>Salmonella</taxon>
    </lineage>
</organism>
<comment type="caution">
    <text evidence="1">The sequence shown here is derived from an EMBL/GenBank/DDBJ whole genome shotgun (WGS) entry which is preliminary data.</text>
</comment>
<sequence length="51" mass="5868">HIREFVTTRRRVACHPSVSVINIVTETNLSFKLSYSRIEQALKPTFMSSLC</sequence>
<dbReference type="EMBL" id="AFCX01002095">
    <property type="protein sequence ID" value="EHC97035.1"/>
    <property type="molecule type" value="Genomic_DNA"/>
</dbReference>
<accession>G5SKU1</accession>
<name>G5SKU1_SALET</name>
<feature type="non-terminal residue" evidence="1">
    <location>
        <position position="1"/>
    </location>
</feature>
<reference evidence="1 2" key="1">
    <citation type="journal article" date="2011" name="BMC Genomics">
        <title>Genome sequencing reveals diversification of virulence factor content and possible host adaptation in distinct subpopulations of Salmonella enterica.</title>
        <authorList>
            <person name="den Bakker H.C."/>
            <person name="Moreno Switt A.I."/>
            <person name="Govoni G."/>
            <person name="Cummings C.A."/>
            <person name="Ranieri M.L."/>
            <person name="Degoricija L."/>
            <person name="Hoelzer K."/>
            <person name="Rodriguez-Rivera L.D."/>
            <person name="Brown S."/>
            <person name="Bolchacova E."/>
            <person name="Furtado M.R."/>
            <person name="Wiedmann M."/>
        </authorList>
    </citation>
    <scope>NUCLEOTIDE SEQUENCE [LARGE SCALE GENOMIC DNA]</scope>
    <source>
        <strain evidence="1 2">A4-580</strain>
    </source>
</reference>
<evidence type="ECO:0000313" key="2">
    <source>
        <dbReference type="Proteomes" id="UP000003536"/>
    </source>
</evidence>
<protein>
    <submittedName>
        <fullName evidence="1">Uncharacterized protein</fullName>
    </submittedName>
</protein>
<proteinExistence type="predicted"/>
<dbReference type="Proteomes" id="UP000003536">
    <property type="component" value="Unassembled WGS sequence"/>
</dbReference>
<evidence type="ECO:0000313" key="1">
    <source>
        <dbReference type="EMBL" id="EHC97035.1"/>
    </source>
</evidence>